<dbReference type="InterPro" id="IPR050079">
    <property type="entry name" value="DEAD_box_RNA_helicase"/>
</dbReference>
<dbReference type="PANTHER" id="PTHR47959:SF1">
    <property type="entry name" value="ATP-DEPENDENT RNA HELICASE DBPA"/>
    <property type="match status" value="1"/>
</dbReference>
<dbReference type="OrthoDB" id="10265785at2759"/>
<dbReference type="InterPro" id="IPR001650">
    <property type="entry name" value="Helicase_C-like"/>
</dbReference>
<dbReference type="EC" id="3.6.4.13" evidence="1"/>
<dbReference type="InterPro" id="IPR011545">
    <property type="entry name" value="DEAD/DEAH_box_helicase_dom"/>
</dbReference>
<keyword evidence="11" id="KW-1185">Reference proteome</keyword>
<dbReference type="InterPro" id="IPR027417">
    <property type="entry name" value="P-loop_NTPase"/>
</dbReference>
<evidence type="ECO:0000313" key="11">
    <source>
        <dbReference type="Proteomes" id="UP000594260"/>
    </source>
</evidence>
<feature type="domain" description="DEAD-box RNA helicase Q" evidence="9">
    <location>
        <begin position="39"/>
        <end position="67"/>
    </location>
</feature>
<evidence type="ECO:0000256" key="5">
    <source>
        <dbReference type="ARBA" id="ARBA00022840"/>
    </source>
</evidence>
<dbReference type="KEGG" id="vde:111248762"/>
<dbReference type="OMA" id="NCITETM"/>
<sequence>MADHRLLKMGSLHQGTYSVEQFRSNRQVADVQSSLHAVTDFTQLGLNTNLYRAICRMGFAKPSRIQEAALPLLFEDPPVNMMAQAQSGTGKTAAFLLAALTRVRPEDRWPQILVILPTLELAEQIAQACKRMLIHTPHVLIRHAVRGQVLSREEKVTEHVVIGTPGKLLDWTLRYRLFDMKKIRVFILDEADIMLAESGHYGSVINIHRQLNLTGGCQMLLFSATFSDEVMELADAIIGTPFVKLTLRHDQLALSNIRHFYMETRSDEEKLEAISNLYQCLSIGQCVVFCRSRSIANCITETMVQLGQNVAQLHGDLETAQRLAAIDGFRRGHQKVMVTTNVCSRGIDIIQVSLVINFDLPLFRDKNIDLETYYHRVGRSGRFGRPGTAVNLIHPERDYELEAVDQIQQVFKIDMTKVDFHNDDEVMGLMEHTEGVPGDAGA</sequence>
<dbReference type="Pfam" id="PF00270">
    <property type="entry name" value="DEAD"/>
    <property type="match status" value="1"/>
</dbReference>
<dbReference type="PROSITE" id="PS51194">
    <property type="entry name" value="HELICASE_CTER"/>
    <property type="match status" value="1"/>
</dbReference>
<proteinExistence type="predicted"/>
<evidence type="ECO:0000256" key="2">
    <source>
        <dbReference type="ARBA" id="ARBA00022741"/>
    </source>
</evidence>
<dbReference type="Gene3D" id="3.40.50.300">
    <property type="entry name" value="P-loop containing nucleotide triphosphate hydrolases"/>
    <property type="match status" value="2"/>
</dbReference>
<dbReference type="PROSITE" id="PS51195">
    <property type="entry name" value="Q_MOTIF"/>
    <property type="match status" value="1"/>
</dbReference>
<dbReference type="PROSITE" id="PS51192">
    <property type="entry name" value="HELICASE_ATP_BIND_1"/>
    <property type="match status" value="1"/>
</dbReference>
<dbReference type="GO" id="GO:0003676">
    <property type="term" value="F:nucleic acid binding"/>
    <property type="evidence" value="ECO:0007669"/>
    <property type="project" value="InterPro"/>
</dbReference>
<dbReference type="InParanoid" id="A0A7M7JXB5"/>
<keyword evidence="3" id="KW-0378">Hydrolase</keyword>
<dbReference type="GeneID" id="111248762"/>
<dbReference type="EnsemblMetazoa" id="XM_022801650">
    <property type="protein sequence ID" value="XP_022657385"/>
    <property type="gene ID" value="LOC111248762"/>
</dbReference>
<dbReference type="SUPFAM" id="SSF52540">
    <property type="entry name" value="P-loop containing nucleoside triphosphate hydrolases"/>
    <property type="match status" value="1"/>
</dbReference>
<evidence type="ECO:0000313" key="10">
    <source>
        <dbReference type="EnsemblMetazoa" id="XP_022657385"/>
    </source>
</evidence>
<organism evidence="10 11">
    <name type="scientific">Varroa destructor</name>
    <name type="common">Honeybee mite</name>
    <dbReference type="NCBI Taxonomy" id="109461"/>
    <lineage>
        <taxon>Eukaryota</taxon>
        <taxon>Metazoa</taxon>
        <taxon>Ecdysozoa</taxon>
        <taxon>Arthropoda</taxon>
        <taxon>Chelicerata</taxon>
        <taxon>Arachnida</taxon>
        <taxon>Acari</taxon>
        <taxon>Parasitiformes</taxon>
        <taxon>Mesostigmata</taxon>
        <taxon>Gamasina</taxon>
        <taxon>Dermanyssoidea</taxon>
        <taxon>Varroidae</taxon>
        <taxon>Varroa</taxon>
    </lineage>
</organism>
<dbReference type="GO" id="GO:0005524">
    <property type="term" value="F:ATP binding"/>
    <property type="evidence" value="ECO:0007669"/>
    <property type="project" value="UniProtKB-KW"/>
</dbReference>
<dbReference type="SMART" id="SM00490">
    <property type="entry name" value="HELICc"/>
    <property type="match status" value="1"/>
</dbReference>
<dbReference type="GO" id="GO:0016787">
    <property type="term" value="F:hydrolase activity"/>
    <property type="evidence" value="ECO:0007669"/>
    <property type="project" value="UniProtKB-KW"/>
</dbReference>
<evidence type="ECO:0000259" key="8">
    <source>
        <dbReference type="PROSITE" id="PS51194"/>
    </source>
</evidence>
<evidence type="ECO:0000256" key="1">
    <source>
        <dbReference type="ARBA" id="ARBA00012552"/>
    </source>
</evidence>
<reference evidence="10" key="1">
    <citation type="submission" date="2021-01" db="UniProtKB">
        <authorList>
            <consortium name="EnsemblMetazoa"/>
        </authorList>
    </citation>
    <scope>IDENTIFICATION</scope>
</reference>
<keyword evidence="2" id="KW-0547">Nucleotide-binding</keyword>
<evidence type="ECO:0000259" key="7">
    <source>
        <dbReference type="PROSITE" id="PS51192"/>
    </source>
</evidence>
<dbReference type="SMART" id="SM00487">
    <property type="entry name" value="DEXDc"/>
    <property type="match status" value="1"/>
</dbReference>
<dbReference type="PANTHER" id="PTHR47959">
    <property type="entry name" value="ATP-DEPENDENT RNA HELICASE RHLE-RELATED"/>
    <property type="match status" value="1"/>
</dbReference>
<dbReference type="AlphaFoldDB" id="A0A7M7JXB5"/>
<dbReference type="GO" id="GO:0003724">
    <property type="term" value="F:RNA helicase activity"/>
    <property type="evidence" value="ECO:0007669"/>
    <property type="project" value="UniProtKB-EC"/>
</dbReference>
<evidence type="ECO:0000256" key="3">
    <source>
        <dbReference type="ARBA" id="ARBA00022801"/>
    </source>
</evidence>
<dbReference type="InterPro" id="IPR014001">
    <property type="entry name" value="Helicase_ATP-bd"/>
</dbReference>
<feature type="domain" description="Helicase ATP-binding" evidence="7">
    <location>
        <begin position="72"/>
        <end position="244"/>
    </location>
</feature>
<feature type="short sequence motif" description="Q motif" evidence="6">
    <location>
        <begin position="39"/>
        <end position="67"/>
    </location>
</feature>
<evidence type="ECO:0000256" key="6">
    <source>
        <dbReference type="PROSITE-ProRule" id="PRU00552"/>
    </source>
</evidence>
<dbReference type="InterPro" id="IPR014014">
    <property type="entry name" value="RNA_helicase_DEAD_Q_motif"/>
</dbReference>
<keyword evidence="4" id="KW-0347">Helicase</keyword>
<dbReference type="RefSeq" id="XP_022657385.1">
    <property type="nucleotide sequence ID" value="XM_022801650.1"/>
</dbReference>
<dbReference type="Proteomes" id="UP000594260">
    <property type="component" value="Unplaced"/>
</dbReference>
<evidence type="ECO:0000259" key="9">
    <source>
        <dbReference type="PROSITE" id="PS51195"/>
    </source>
</evidence>
<dbReference type="GO" id="GO:0005829">
    <property type="term" value="C:cytosol"/>
    <property type="evidence" value="ECO:0007669"/>
    <property type="project" value="TreeGrafter"/>
</dbReference>
<dbReference type="Pfam" id="PF00271">
    <property type="entry name" value="Helicase_C"/>
    <property type="match status" value="1"/>
</dbReference>
<accession>A0A7M7JXB5</accession>
<protein>
    <recommendedName>
        <fullName evidence="1">RNA helicase</fullName>
        <ecNumber evidence="1">3.6.4.13</ecNumber>
    </recommendedName>
</protein>
<evidence type="ECO:0000256" key="4">
    <source>
        <dbReference type="ARBA" id="ARBA00022806"/>
    </source>
</evidence>
<feature type="domain" description="Helicase C-terminal" evidence="8">
    <location>
        <begin position="273"/>
        <end position="426"/>
    </location>
</feature>
<name>A0A7M7JXB5_VARDE</name>
<keyword evidence="5" id="KW-0067">ATP-binding</keyword>
<dbReference type="CDD" id="cd18787">
    <property type="entry name" value="SF2_C_DEAD"/>
    <property type="match status" value="1"/>
</dbReference>